<evidence type="ECO:0008006" key="4">
    <source>
        <dbReference type="Google" id="ProtNLM"/>
    </source>
</evidence>
<name>A0A101QKB5_STRCK</name>
<organism evidence="2 3">
    <name type="scientific">Streptomyces corchorusii</name>
    <name type="common">Streptomyces chibaensis</name>
    <dbReference type="NCBI Taxonomy" id="1903"/>
    <lineage>
        <taxon>Bacteria</taxon>
        <taxon>Bacillati</taxon>
        <taxon>Actinomycetota</taxon>
        <taxon>Actinomycetes</taxon>
        <taxon>Kitasatosporales</taxon>
        <taxon>Streptomycetaceae</taxon>
        <taxon>Streptomyces</taxon>
    </lineage>
</organism>
<dbReference type="EMBL" id="LMWP01000006">
    <property type="protein sequence ID" value="KUN31395.1"/>
    <property type="molecule type" value="Genomic_DNA"/>
</dbReference>
<accession>A0A101QKB5</accession>
<dbReference type="AlphaFoldDB" id="A0A101QKB5"/>
<dbReference type="RefSeq" id="WP_059262379.1">
    <property type="nucleotide sequence ID" value="NZ_KQ948353.1"/>
</dbReference>
<gene>
    <name evidence="2" type="ORF">AQJ11_07885</name>
</gene>
<keyword evidence="3" id="KW-1185">Reference proteome</keyword>
<reference evidence="2 3" key="1">
    <citation type="submission" date="2015-10" db="EMBL/GenBank/DDBJ databases">
        <title>Draft genome sequence of Streptomyces corchorusii DSM 40340, type strain for the species Streptomyces corchorusii.</title>
        <authorList>
            <person name="Ruckert C."/>
            <person name="Winkler A."/>
            <person name="Kalinowski J."/>
            <person name="Kampfer P."/>
            <person name="Glaeser S."/>
        </authorList>
    </citation>
    <scope>NUCLEOTIDE SEQUENCE [LARGE SCALE GENOMIC DNA]</scope>
    <source>
        <strain evidence="2 3">DSM 40340</strain>
    </source>
</reference>
<keyword evidence="1" id="KW-0732">Signal</keyword>
<comment type="caution">
    <text evidence="2">The sequence shown here is derived from an EMBL/GenBank/DDBJ whole genome shotgun (WGS) entry which is preliminary data.</text>
</comment>
<evidence type="ECO:0000313" key="2">
    <source>
        <dbReference type="EMBL" id="KUN31395.1"/>
    </source>
</evidence>
<proteinExistence type="predicted"/>
<protein>
    <recommendedName>
        <fullName evidence="4">Lipoprotein</fullName>
    </recommendedName>
</protein>
<sequence>MSTATVGSVVGALALSVICLAGVTGCSSGSGHDASDDGSPLLKGLRTVSGDSGRSGPVTYLDAAAVRGLGEDGQKRFAAVGRPSSALLNAYDPGPWAGHLKEDQVDTAVDTKAAGHWEGSFDAAGITASLKANGYTRGEQDGRETWTRPHGKGVALQVSKDTISYTVPGTAPLSAVHPEEGASLADIEEYRRAAGCLGDVYRADFNPLTATKPVRLSALGQRAGSAGKNTEVLCAVVKDEATARRLAAELRSVIREKSPRYDGAKVTVRRGEWPLVRTTVPDTADRRPGRLMLSDLDLWLAVSGL</sequence>
<dbReference type="Proteomes" id="UP000053398">
    <property type="component" value="Unassembled WGS sequence"/>
</dbReference>
<feature type="signal peptide" evidence="1">
    <location>
        <begin position="1"/>
        <end position="21"/>
    </location>
</feature>
<evidence type="ECO:0000313" key="3">
    <source>
        <dbReference type="Proteomes" id="UP000053398"/>
    </source>
</evidence>
<evidence type="ECO:0000256" key="1">
    <source>
        <dbReference type="SAM" id="SignalP"/>
    </source>
</evidence>
<feature type="chain" id="PRO_5038749543" description="Lipoprotein" evidence="1">
    <location>
        <begin position="22"/>
        <end position="305"/>
    </location>
</feature>